<dbReference type="PANTHER" id="PTHR46720:SF3">
    <property type="entry name" value="FAD-BINDING DOMAIN-CONTAINING PROTEIN-RELATED"/>
    <property type="match status" value="1"/>
</dbReference>
<name>A0A6H0XZ42_9PEZI</name>
<feature type="domain" description="FAD-binding" evidence="4">
    <location>
        <begin position="4"/>
        <end position="355"/>
    </location>
</feature>
<sequence>MAIDIAIVGAGIAGSMLAIACQKANLNYRVYESGPKIWQHGSGIGFQPNAISAIKAIEPQLAVALEKFYSQQPDQKADILYTHGQDGDKWKAFEDIMVLHTDGVKTIARSDIMDCMLQFISEERFHFNKHLTSLEEVGDKVKIHFKDGTTAEHDIVIGTDGVHSHTRQWICNDEDSIPRFTGKVVHRTVIKADDCRDVVGNDPGALRTFVGYHGHILLIPINHSTEYSVTCFGSREQWTDDRHWQIAATDVDLAKDYRTWDPRLQKMLDKAGQTDVWAIFDLPYVTRFARGGVAVSGDAAHASSPFQGNGAAIAFEDACILATLLAHASNVREAKVALQVYDGVRRPRAQKQIQTALETGLTMEFEHHMALDNLEAFKRRMSSTNKWLWSFDAAKEMKRALDIMDTRLA</sequence>
<protein>
    <recommendedName>
        <fullName evidence="4">FAD-binding domain-containing protein</fullName>
    </recommendedName>
</protein>
<evidence type="ECO:0000313" key="5">
    <source>
        <dbReference type="EMBL" id="QIW99679.1"/>
    </source>
</evidence>
<dbReference type="AlphaFoldDB" id="A0A6H0XZ42"/>
<accession>A0A6H0XZ42</accession>
<dbReference type="Proteomes" id="UP000503462">
    <property type="component" value="Chromosome 3"/>
</dbReference>
<dbReference type="InterPro" id="IPR036188">
    <property type="entry name" value="FAD/NAD-bd_sf"/>
</dbReference>
<keyword evidence="1" id="KW-0285">Flavoprotein</keyword>
<evidence type="ECO:0000256" key="3">
    <source>
        <dbReference type="ARBA" id="ARBA00023002"/>
    </source>
</evidence>
<dbReference type="PRINTS" id="PR00420">
    <property type="entry name" value="RNGMNOXGNASE"/>
</dbReference>
<dbReference type="SUPFAM" id="SSF54373">
    <property type="entry name" value="FAD-linked reductases, C-terminal domain"/>
    <property type="match status" value="1"/>
</dbReference>
<evidence type="ECO:0000313" key="6">
    <source>
        <dbReference type="Proteomes" id="UP000503462"/>
    </source>
</evidence>
<dbReference type="Gene3D" id="3.50.50.60">
    <property type="entry name" value="FAD/NAD(P)-binding domain"/>
    <property type="match status" value="1"/>
</dbReference>
<reference evidence="5 6" key="1">
    <citation type="journal article" date="2016" name="Sci. Rep.">
        <title>Peltaster fructicola genome reveals evolution from an invasive phytopathogen to an ectophytic parasite.</title>
        <authorList>
            <person name="Xu C."/>
            <person name="Chen H."/>
            <person name="Gleason M.L."/>
            <person name="Xu J.R."/>
            <person name="Liu H."/>
            <person name="Zhang R."/>
            <person name="Sun G."/>
        </authorList>
    </citation>
    <scope>NUCLEOTIDE SEQUENCE [LARGE SCALE GENOMIC DNA]</scope>
    <source>
        <strain evidence="5 6">LNHT1506</strain>
    </source>
</reference>
<keyword evidence="3" id="KW-0560">Oxidoreductase</keyword>
<dbReference type="GO" id="GO:0016491">
    <property type="term" value="F:oxidoreductase activity"/>
    <property type="evidence" value="ECO:0007669"/>
    <property type="project" value="UniProtKB-KW"/>
</dbReference>
<dbReference type="InterPro" id="IPR051104">
    <property type="entry name" value="FAD_monoxygenase"/>
</dbReference>
<dbReference type="Pfam" id="PF01494">
    <property type="entry name" value="FAD_binding_3"/>
    <property type="match status" value="1"/>
</dbReference>
<keyword evidence="2" id="KW-0274">FAD</keyword>
<dbReference type="EMBL" id="CP051141">
    <property type="protein sequence ID" value="QIW99679.1"/>
    <property type="molecule type" value="Genomic_DNA"/>
</dbReference>
<dbReference type="PANTHER" id="PTHR46720">
    <property type="entry name" value="HYDROXYLASE, PUTATIVE (AFU_ORTHOLOGUE AFUA_3G01460)-RELATED"/>
    <property type="match status" value="1"/>
</dbReference>
<dbReference type="OrthoDB" id="417877at2759"/>
<organism evidence="5 6">
    <name type="scientific">Peltaster fructicola</name>
    <dbReference type="NCBI Taxonomy" id="286661"/>
    <lineage>
        <taxon>Eukaryota</taxon>
        <taxon>Fungi</taxon>
        <taxon>Dikarya</taxon>
        <taxon>Ascomycota</taxon>
        <taxon>Pezizomycotina</taxon>
        <taxon>Dothideomycetes</taxon>
        <taxon>Dothideomycetes incertae sedis</taxon>
        <taxon>Peltaster</taxon>
    </lineage>
</organism>
<gene>
    <name evidence="5" type="ORF">AMS68_005197</name>
</gene>
<evidence type="ECO:0000259" key="4">
    <source>
        <dbReference type="Pfam" id="PF01494"/>
    </source>
</evidence>
<keyword evidence="6" id="KW-1185">Reference proteome</keyword>
<proteinExistence type="predicted"/>
<dbReference type="InterPro" id="IPR002938">
    <property type="entry name" value="FAD-bd"/>
</dbReference>
<dbReference type="SUPFAM" id="SSF51905">
    <property type="entry name" value="FAD/NAD(P)-binding domain"/>
    <property type="match status" value="1"/>
</dbReference>
<evidence type="ECO:0000256" key="1">
    <source>
        <dbReference type="ARBA" id="ARBA00022630"/>
    </source>
</evidence>
<dbReference type="GO" id="GO:0044550">
    <property type="term" value="P:secondary metabolite biosynthetic process"/>
    <property type="evidence" value="ECO:0007669"/>
    <property type="project" value="TreeGrafter"/>
</dbReference>
<evidence type="ECO:0000256" key="2">
    <source>
        <dbReference type="ARBA" id="ARBA00022827"/>
    </source>
</evidence>
<dbReference type="GO" id="GO:0071949">
    <property type="term" value="F:FAD binding"/>
    <property type="evidence" value="ECO:0007669"/>
    <property type="project" value="InterPro"/>
</dbReference>